<evidence type="ECO:0000256" key="1">
    <source>
        <dbReference type="SAM" id="MobiDB-lite"/>
    </source>
</evidence>
<comment type="caution">
    <text evidence="2">The sequence shown here is derived from an EMBL/GenBank/DDBJ whole genome shotgun (WGS) entry which is preliminary data.</text>
</comment>
<accession>A0A1V9ZRC2</accession>
<name>A0A1V9ZRC2_9STRA</name>
<dbReference type="Proteomes" id="UP000243217">
    <property type="component" value="Unassembled WGS sequence"/>
</dbReference>
<keyword evidence="3" id="KW-1185">Reference proteome</keyword>
<dbReference type="AlphaFoldDB" id="A0A1V9ZRC2"/>
<organism evidence="2 3">
    <name type="scientific">Thraustotheca clavata</name>
    <dbReference type="NCBI Taxonomy" id="74557"/>
    <lineage>
        <taxon>Eukaryota</taxon>
        <taxon>Sar</taxon>
        <taxon>Stramenopiles</taxon>
        <taxon>Oomycota</taxon>
        <taxon>Saprolegniomycetes</taxon>
        <taxon>Saprolegniales</taxon>
        <taxon>Achlyaceae</taxon>
        <taxon>Thraustotheca</taxon>
    </lineage>
</organism>
<reference evidence="2 3" key="1">
    <citation type="journal article" date="2014" name="Genome Biol. Evol.">
        <title>The secreted proteins of Achlya hypogyna and Thraustotheca clavata identify the ancestral oomycete secretome and reveal gene acquisitions by horizontal gene transfer.</title>
        <authorList>
            <person name="Misner I."/>
            <person name="Blouin N."/>
            <person name="Leonard G."/>
            <person name="Richards T.A."/>
            <person name="Lane C.E."/>
        </authorList>
    </citation>
    <scope>NUCLEOTIDE SEQUENCE [LARGE SCALE GENOMIC DNA]</scope>
    <source>
        <strain evidence="2 3">ATCC 34112</strain>
    </source>
</reference>
<gene>
    <name evidence="2" type="ORF">THRCLA_21677</name>
</gene>
<proteinExistence type="predicted"/>
<dbReference type="EMBL" id="JNBS01001695">
    <property type="protein sequence ID" value="OQS00576.1"/>
    <property type="molecule type" value="Genomic_DNA"/>
</dbReference>
<evidence type="ECO:0000313" key="3">
    <source>
        <dbReference type="Proteomes" id="UP000243217"/>
    </source>
</evidence>
<evidence type="ECO:0000313" key="2">
    <source>
        <dbReference type="EMBL" id="OQS00576.1"/>
    </source>
</evidence>
<protein>
    <submittedName>
        <fullName evidence="2">Uncharacterized protein</fullName>
    </submittedName>
</protein>
<feature type="region of interest" description="Disordered" evidence="1">
    <location>
        <begin position="1"/>
        <end position="31"/>
    </location>
</feature>
<dbReference type="OrthoDB" id="75751at2759"/>
<feature type="compositionally biased region" description="Basic residues" evidence="1">
    <location>
        <begin position="16"/>
        <end position="26"/>
    </location>
</feature>
<sequence>MNPEEDSIPKQEKSPRRIRSKPRLQSKLKQSISESKMLQILDHTLDTSSNQVEEDELVCDSTMVALEMESPPEPQVCDRRGVVHTIRSMHKAKQ</sequence>